<evidence type="ECO:0000256" key="1">
    <source>
        <dbReference type="ARBA" id="ARBA00022723"/>
    </source>
</evidence>
<sequence>MRLNHYPPCSIPHLALGIGRHKDSGALAILAQDDVGGLEVKRKTDGEWIRVKPIRDAYIINVAHYTMVEPLKELTDDQNLAKYKAYNWGKFFATRRCSNFQKLDVENIQISHFRLSQKSG</sequence>
<accession>A0ABC8V1Y2</accession>
<dbReference type="Proteomes" id="UP001642360">
    <property type="component" value="Unassembled WGS sequence"/>
</dbReference>
<dbReference type="Gene3D" id="2.60.120.330">
    <property type="entry name" value="B-lactam Antibiotic, Isopenicillin N Synthase, Chain"/>
    <property type="match status" value="1"/>
</dbReference>
<evidence type="ECO:0000313" key="5">
    <source>
        <dbReference type="Proteomes" id="UP001642360"/>
    </source>
</evidence>
<dbReference type="SUPFAM" id="SSF51197">
    <property type="entry name" value="Clavaminate synthase-like"/>
    <property type="match status" value="1"/>
</dbReference>
<evidence type="ECO:0000259" key="3">
    <source>
        <dbReference type="Pfam" id="PF03171"/>
    </source>
</evidence>
<evidence type="ECO:0000313" key="4">
    <source>
        <dbReference type="EMBL" id="CAK9186919.1"/>
    </source>
</evidence>
<proteinExistence type="predicted"/>
<dbReference type="AlphaFoldDB" id="A0ABC8V1Y2"/>
<dbReference type="InterPro" id="IPR027443">
    <property type="entry name" value="IPNS-like_sf"/>
</dbReference>
<gene>
    <name evidence="4" type="ORF">ILEXP_LOCUS57419</name>
</gene>
<dbReference type="InterPro" id="IPR044861">
    <property type="entry name" value="IPNS-like_FE2OG_OXY"/>
</dbReference>
<dbReference type="Pfam" id="PF03171">
    <property type="entry name" value="2OG-FeII_Oxy"/>
    <property type="match status" value="1"/>
</dbReference>
<evidence type="ECO:0000256" key="2">
    <source>
        <dbReference type="ARBA" id="ARBA00023004"/>
    </source>
</evidence>
<dbReference type="GO" id="GO:0046872">
    <property type="term" value="F:metal ion binding"/>
    <property type="evidence" value="ECO:0007669"/>
    <property type="project" value="UniProtKB-KW"/>
</dbReference>
<keyword evidence="2" id="KW-0408">Iron</keyword>
<dbReference type="InterPro" id="IPR050295">
    <property type="entry name" value="Plant_2OG-oxidoreductases"/>
</dbReference>
<protein>
    <recommendedName>
        <fullName evidence="3">Isopenicillin N synthase-like Fe(2+) 2OG dioxygenase domain-containing protein</fullName>
    </recommendedName>
</protein>
<keyword evidence="5" id="KW-1185">Reference proteome</keyword>
<feature type="domain" description="Isopenicillin N synthase-like Fe(2+) 2OG dioxygenase" evidence="3">
    <location>
        <begin position="1"/>
        <end position="65"/>
    </location>
</feature>
<name>A0ABC8V1Y2_9AQUA</name>
<comment type="caution">
    <text evidence="4">The sequence shown here is derived from an EMBL/GenBank/DDBJ whole genome shotgun (WGS) entry which is preliminary data.</text>
</comment>
<reference evidence="4 5" key="1">
    <citation type="submission" date="2024-02" db="EMBL/GenBank/DDBJ databases">
        <authorList>
            <person name="Vignale AGUSTIN F."/>
            <person name="Sosa J E."/>
            <person name="Modenutti C."/>
        </authorList>
    </citation>
    <scope>NUCLEOTIDE SEQUENCE [LARGE SCALE GENOMIC DNA]</scope>
</reference>
<organism evidence="4 5">
    <name type="scientific">Ilex paraguariensis</name>
    <name type="common">yerba mate</name>
    <dbReference type="NCBI Taxonomy" id="185542"/>
    <lineage>
        <taxon>Eukaryota</taxon>
        <taxon>Viridiplantae</taxon>
        <taxon>Streptophyta</taxon>
        <taxon>Embryophyta</taxon>
        <taxon>Tracheophyta</taxon>
        <taxon>Spermatophyta</taxon>
        <taxon>Magnoliopsida</taxon>
        <taxon>eudicotyledons</taxon>
        <taxon>Gunneridae</taxon>
        <taxon>Pentapetalae</taxon>
        <taxon>asterids</taxon>
        <taxon>campanulids</taxon>
        <taxon>Aquifoliales</taxon>
        <taxon>Aquifoliaceae</taxon>
        <taxon>Ilex</taxon>
    </lineage>
</organism>
<keyword evidence="1" id="KW-0479">Metal-binding</keyword>
<dbReference type="EMBL" id="CAUOFW020009724">
    <property type="protein sequence ID" value="CAK9186919.1"/>
    <property type="molecule type" value="Genomic_DNA"/>
</dbReference>
<dbReference type="PANTHER" id="PTHR47991">
    <property type="entry name" value="OXOGLUTARATE/IRON-DEPENDENT DIOXYGENASE"/>
    <property type="match status" value="1"/>
</dbReference>